<keyword evidence="2" id="KW-1185">Reference proteome</keyword>
<evidence type="ECO:0000313" key="2">
    <source>
        <dbReference type="Proteomes" id="UP001186974"/>
    </source>
</evidence>
<evidence type="ECO:0000313" key="1">
    <source>
        <dbReference type="EMBL" id="KAK3082360.1"/>
    </source>
</evidence>
<dbReference type="EMBL" id="JAWDJW010000001">
    <property type="protein sequence ID" value="KAK3082360.1"/>
    <property type="molecule type" value="Genomic_DNA"/>
</dbReference>
<proteinExistence type="predicted"/>
<reference evidence="1" key="1">
    <citation type="submission" date="2024-09" db="EMBL/GenBank/DDBJ databases">
        <title>Black Yeasts Isolated from many extreme environments.</title>
        <authorList>
            <person name="Coleine C."/>
            <person name="Stajich J.E."/>
            <person name="Selbmann L."/>
        </authorList>
    </citation>
    <scope>NUCLEOTIDE SEQUENCE</scope>
    <source>
        <strain evidence="1">CCFEE 5737</strain>
    </source>
</reference>
<sequence length="210" mass="23752">MPSLLLTVFFLQIFVHLINKVGATTINELLWVLFNRFPTSTSRAANEQMALKREVVRLKREMGAVSAQDEFTKWAKLRRQHDKAEAEFNKKSNDTQSVRSKFDTAITALRWILTTGVRIYLQFYYSKQPLFWIPEGWLPGYVEWTLSFPRAPRGSVSIQIWQLACSSVIAMVSEAVVAGLKLRERDALPGGKGKGAPMGMRSGGGEKKEL</sequence>
<protein>
    <submittedName>
        <fullName evidence="1">Uncharacterized protein</fullName>
    </submittedName>
</protein>
<name>A0ACC3DZR4_9PEZI</name>
<organism evidence="1 2">
    <name type="scientific">Coniosporium uncinatum</name>
    <dbReference type="NCBI Taxonomy" id="93489"/>
    <lineage>
        <taxon>Eukaryota</taxon>
        <taxon>Fungi</taxon>
        <taxon>Dikarya</taxon>
        <taxon>Ascomycota</taxon>
        <taxon>Pezizomycotina</taxon>
        <taxon>Dothideomycetes</taxon>
        <taxon>Dothideomycetes incertae sedis</taxon>
        <taxon>Coniosporium</taxon>
    </lineage>
</organism>
<gene>
    <name evidence="1" type="ORF">LTS18_004272</name>
</gene>
<dbReference type="Proteomes" id="UP001186974">
    <property type="component" value="Unassembled WGS sequence"/>
</dbReference>
<comment type="caution">
    <text evidence="1">The sequence shown here is derived from an EMBL/GenBank/DDBJ whole genome shotgun (WGS) entry which is preliminary data.</text>
</comment>
<accession>A0ACC3DZR4</accession>